<keyword evidence="1" id="KW-0472">Membrane</keyword>
<gene>
    <name evidence="2" type="ORF">L9S41_10320</name>
</gene>
<dbReference type="RefSeq" id="WP_260746442.1">
    <property type="nucleotide sequence ID" value="NZ_CP092109.1"/>
</dbReference>
<protein>
    <recommendedName>
        <fullName evidence="4">RND transporter</fullName>
    </recommendedName>
</protein>
<keyword evidence="1" id="KW-1133">Transmembrane helix</keyword>
<keyword evidence="3" id="KW-1185">Reference proteome</keyword>
<sequence length="77" mass="9049">MRRFLAQIDYPILIFIAIILGLSPFYPEPHLIEKLRMLFQGTLTRPLDVFDLFFHLLPTILLGIKLGLEQPWRKDQG</sequence>
<feature type="transmembrane region" description="Helical" evidence="1">
    <location>
        <begin position="12"/>
        <end position="32"/>
    </location>
</feature>
<dbReference type="EMBL" id="CP092109">
    <property type="protein sequence ID" value="UWZ78093.1"/>
    <property type="molecule type" value="Genomic_DNA"/>
</dbReference>
<evidence type="ECO:0008006" key="4">
    <source>
        <dbReference type="Google" id="ProtNLM"/>
    </source>
</evidence>
<evidence type="ECO:0000313" key="3">
    <source>
        <dbReference type="Proteomes" id="UP001060414"/>
    </source>
</evidence>
<name>A0ABY5ZG96_9BACT</name>
<keyword evidence="1" id="KW-0812">Transmembrane</keyword>
<proteinExistence type="predicted"/>
<feature type="transmembrane region" description="Helical" evidence="1">
    <location>
        <begin position="52"/>
        <end position="68"/>
    </location>
</feature>
<organism evidence="2 3">
    <name type="scientific">Geoalkalibacter halelectricus</name>
    <dbReference type="NCBI Taxonomy" id="2847045"/>
    <lineage>
        <taxon>Bacteria</taxon>
        <taxon>Pseudomonadati</taxon>
        <taxon>Thermodesulfobacteriota</taxon>
        <taxon>Desulfuromonadia</taxon>
        <taxon>Desulfuromonadales</taxon>
        <taxon>Geoalkalibacteraceae</taxon>
        <taxon>Geoalkalibacter</taxon>
    </lineage>
</organism>
<dbReference type="Proteomes" id="UP001060414">
    <property type="component" value="Chromosome"/>
</dbReference>
<reference evidence="2" key="1">
    <citation type="journal article" date="2022" name="Environ. Microbiol.">
        <title>Geoalkalibacter halelectricus SAP #1 sp. nov. possessing extracellular electron transfer and mineral#reducing capabilities from a haloalkaline environment.</title>
        <authorList>
            <person name="Yadav S."/>
            <person name="Singh R."/>
            <person name="Sundharam S.S."/>
            <person name="Chaudhary S."/>
            <person name="Krishnamurthi S."/>
            <person name="Patil S.A."/>
        </authorList>
    </citation>
    <scope>NUCLEOTIDE SEQUENCE</scope>
    <source>
        <strain evidence="2">SAP-1</strain>
    </source>
</reference>
<accession>A0ABY5ZG96</accession>
<evidence type="ECO:0000256" key="1">
    <source>
        <dbReference type="SAM" id="Phobius"/>
    </source>
</evidence>
<evidence type="ECO:0000313" key="2">
    <source>
        <dbReference type="EMBL" id="UWZ78093.1"/>
    </source>
</evidence>